<dbReference type="Gene3D" id="1.10.287.470">
    <property type="entry name" value="Helix hairpin bin"/>
    <property type="match status" value="1"/>
</dbReference>
<dbReference type="OrthoDB" id="7422354at2"/>
<dbReference type="PANTHER" id="PTHR30469:SF15">
    <property type="entry name" value="HLYD FAMILY OF SECRETION PROTEINS"/>
    <property type="match status" value="1"/>
</dbReference>
<evidence type="ECO:0000313" key="6">
    <source>
        <dbReference type="EMBL" id="MTH35346.1"/>
    </source>
</evidence>
<reference evidence="6 7" key="1">
    <citation type="submission" date="2019-11" db="EMBL/GenBank/DDBJ databases">
        <authorList>
            <person name="Dong K."/>
        </authorList>
    </citation>
    <scope>NUCLEOTIDE SEQUENCE [LARGE SCALE GENOMIC DNA]</scope>
    <source>
        <strain evidence="6 7">JCM 17370</strain>
    </source>
</reference>
<dbReference type="InterPro" id="IPR006143">
    <property type="entry name" value="RND_pump_MFP"/>
</dbReference>
<name>A0A844H3A4_9RHOB</name>
<dbReference type="PANTHER" id="PTHR30469">
    <property type="entry name" value="MULTIDRUG RESISTANCE PROTEIN MDTA"/>
    <property type="match status" value="1"/>
</dbReference>
<comment type="caution">
    <text evidence="6">The sequence shown here is derived from an EMBL/GenBank/DDBJ whole genome shotgun (WGS) entry which is preliminary data.</text>
</comment>
<evidence type="ECO:0000259" key="5">
    <source>
        <dbReference type="Pfam" id="PF25967"/>
    </source>
</evidence>
<dbReference type="EMBL" id="WMIF01000016">
    <property type="protein sequence ID" value="MTH35346.1"/>
    <property type="molecule type" value="Genomic_DNA"/>
</dbReference>
<feature type="domain" description="CusB-like beta-barrel" evidence="4">
    <location>
        <begin position="242"/>
        <end position="306"/>
    </location>
</feature>
<dbReference type="SUPFAM" id="SSF111369">
    <property type="entry name" value="HlyD-like secretion proteins"/>
    <property type="match status" value="2"/>
</dbReference>
<proteinExistence type="inferred from homology"/>
<gene>
    <name evidence="6" type="ORF">GL279_12110</name>
</gene>
<evidence type="ECO:0000313" key="7">
    <source>
        <dbReference type="Proteomes" id="UP000442533"/>
    </source>
</evidence>
<dbReference type="Pfam" id="PF25954">
    <property type="entry name" value="Beta-barrel_RND_2"/>
    <property type="match status" value="1"/>
</dbReference>
<protein>
    <submittedName>
        <fullName evidence="6">Efflux RND transporter periplasmic adaptor subunit</fullName>
    </submittedName>
</protein>
<evidence type="ECO:0000256" key="3">
    <source>
        <dbReference type="SAM" id="SignalP"/>
    </source>
</evidence>
<dbReference type="InterPro" id="IPR058627">
    <property type="entry name" value="MdtA-like_C"/>
</dbReference>
<evidence type="ECO:0000256" key="1">
    <source>
        <dbReference type="ARBA" id="ARBA00009477"/>
    </source>
</evidence>
<evidence type="ECO:0000256" key="2">
    <source>
        <dbReference type="SAM" id="Coils"/>
    </source>
</evidence>
<dbReference type="Pfam" id="PF25967">
    <property type="entry name" value="RND-MFP_C"/>
    <property type="match status" value="1"/>
</dbReference>
<dbReference type="RefSeq" id="WP_155064896.1">
    <property type="nucleotide sequence ID" value="NZ_WMIF01000016.1"/>
</dbReference>
<feature type="signal peptide" evidence="3">
    <location>
        <begin position="1"/>
        <end position="23"/>
    </location>
</feature>
<keyword evidence="2" id="KW-0175">Coiled coil</keyword>
<accession>A0A844H3A4</accession>
<feature type="chain" id="PRO_5032448021" evidence="3">
    <location>
        <begin position="24"/>
        <end position="386"/>
    </location>
</feature>
<dbReference type="Gene3D" id="2.40.30.170">
    <property type="match status" value="1"/>
</dbReference>
<sequence>MTLIGRIAAMAMGLGLGCLPVLAPALEADAAAVVQDLPVVTLAPATRERIQERVPVSGSLRARQSVLIHANVSGHEIREIRAEVGDRVKAGDVLAVLADDTLRAQLAQAEAEDARAVASVRQAESQIASAEATLTQAATALERTRALRQSGNASQAVLDQAIATEAAARASSASASDGLSVAQAAQRQAAAAQRIAVLNLDYSRIVAPVDGLVVARGAELGALSGGADPLFTLIDGGEIEMDADVIETALGQIKPGDAALIQVAGLGEVRGRVRLVPAAVDPVTRLGQARIALDADPRLRIGLFAQGWVVTDEREAVTVPASAILSDDSGDRVQVVADGKVESRPVRAGIIWQDRREVISGLSPEETVIARAGAFFRSGDAVRAAP</sequence>
<dbReference type="PROSITE" id="PS51257">
    <property type="entry name" value="PROKAR_LIPOPROTEIN"/>
    <property type="match status" value="1"/>
</dbReference>
<dbReference type="Proteomes" id="UP000442533">
    <property type="component" value="Unassembled WGS sequence"/>
</dbReference>
<dbReference type="NCBIfam" id="TIGR01730">
    <property type="entry name" value="RND_mfp"/>
    <property type="match status" value="1"/>
</dbReference>
<comment type="similarity">
    <text evidence="1">Belongs to the membrane fusion protein (MFP) (TC 8.A.1) family.</text>
</comment>
<dbReference type="GO" id="GO:0015562">
    <property type="term" value="F:efflux transmembrane transporter activity"/>
    <property type="evidence" value="ECO:0007669"/>
    <property type="project" value="TreeGrafter"/>
</dbReference>
<dbReference type="GO" id="GO:1990281">
    <property type="term" value="C:efflux pump complex"/>
    <property type="evidence" value="ECO:0007669"/>
    <property type="project" value="TreeGrafter"/>
</dbReference>
<organism evidence="6 7">
    <name type="scientific">Paracoccus limosus</name>
    <dbReference type="NCBI Taxonomy" id="913252"/>
    <lineage>
        <taxon>Bacteria</taxon>
        <taxon>Pseudomonadati</taxon>
        <taxon>Pseudomonadota</taxon>
        <taxon>Alphaproteobacteria</taxon>
        <taxon>Rhodobacterales</taxon>
        <taxon>Paracoccaceae</taxon>
        <taxon>Paracoccus</taxon>
    </lineage>
</organism>
<dbReference type="AlphaFoldDB" id="A0A844H3A4"/>
<dbReference type="Gene3D" id="2.40.420.20">
    <property type="match status" value="1"/>
</dbReference>
<evidence type="ECO:0000259" key="4">
    <source>
        <dbReference type="Pfam" id="PF25954"/>
    </source>
</evidence>
<feature type="coiled-coil region" evidence="2">
    <location>
        <begin position="106"/>
        <end position="140"/>
    </location>
</feature>
<dbReference type="InterPro" id="IPR058792">
    <property type="entry name" value="Beta-barrel_RND_2"/>
</dbReference>
<feature type="domain" description="Multidrug resistance protein MdtA-like C-terminal permuted SH3" evidence="5">
    <location>
        <begin position="316"/>
        <end position="369"/>
    </location>
</feature>
<dbReference type="Gene3D" id="2.40.50.100">
    <property type="match status" value="1"/>
</dbReference>
<keyword evidence="7" id="KW-1185">Reference proteome</keyword>
<keyword evidence="3" id="KW-0732">Signal</keyword>